<gene>
    <name evidence="3" type="primary">cpo_3</name>
    <name evidence="3" type="ORF">B7C42_03981</name>
</gene>
<dbReference type="Proteomes" id="UP000215506">
    <property type="component" value="Unassembled WGS sequence"/>
</dbReference>
<keyword evidence="4" id="KW-1185">Reference proteome</keyword>
<sequence>MLVNLPENVADLRTGIGALTGGYRAKMRSRTYRTAELNCAPDAEVLSVTTTDGARLRVHAYGPVDGDVIVFVHGWSCCLEYWNPQINAFARDHRVIAFDQRGHGASTLGTGRFDAEQLADDLCAVLDAAVPAGRKAVLVGHSMGGITIQAWAKFHPEQVAQRASAALLLTTTAGDIAAETRVLPIFNDIVPAPNWLGRALFGQPVPFPAGAPVRGIFKARIMNRYATADQVDFGLSIVRSCRPLVRAKYALALIELEIHGAAANLCVPTSVMAGAYDNLLPESMSRKIADELAAAGNLDRYSVLATGHLANIEASAEFNAELRRLIEVTRFGRRAVAG</sequence>
<feature type="domain" description="AB hydrolase-1" evidence="2">
    <location>
        <begin position="69"/>
        <end position="320"/>
    </location>
</feature>
<keyword evidence="3" id="KW-0560">Oxidoreductase</keyword>
<dbReference type="PANTHER" id="PTHR43798:SF31">
    <property type="entry name" value="AB HYDROLASE SUPERFAMILY PROTEIN YCLE"/>
    <property type="match status" value="1"/>
</dbReference>
<evidence type="ECO:0000256" key="1">
    <source>
        <dbReference type="ARBA" id="ARBA00022801"/>
    </source>
</evidence>
<evidence type="ECO:0000259" key="2">
    <source>
        <dbReference type="Pfam" id="PF12697"/>
    </source>
</evidence>
<dbReference type="EMBL" id="NGAF01000008">
    <property type="protein sequence ID" value="OXR43746.1"/>
    <property type="molecule type" value="Genomic_DNA"/>
</dbReference>
<dbReference type="Gene3D" id="3.40.50.1820">
    <property type="entry name" value="alpha/beta hydrolase"/>
    <property type="match status" value="1"/>
</dbReference>
<name>A0A231H4V2_9NOCA</name>
<dbReference type="RefSeq" id="WP_094026255.1">
    <property type="nucleotide sequence ID" value="NZ_NGAF01000008.1"/>
</dbReference>
<proteinExistence type="predicted"/>
<dbReference type="GO" id="GO:0016691">
    <property type="term" value="F:chloride peroxidase activity"/>
    <property type="evidence" value="ECO:0007669"/>
    <property type="project" value="UniProtKB-EC"/>
</dbReference>
<organism evidence="3 4">
    <name type="scientific">Nocardia cerradoensis</name>
    <dbReference type="NCBI Taxonomy" id="85688"/>
    <lineage>
        <taxon>Bacteria</taxon>
        <taxon>Bacillati</taxon>
        <taxon>Actinomycetota</taxon>
        <taxon>Actinomycetes</taxon>
        <taxon>Mycobacteriales</taxon>
        <taxon>Nocardiaceae</taxon>
        <taxon>Nocardia</taxon>
    </lineage>
</organism>
<evidence type="ECO:0000313" key="4">
    <source>
        <dbReference type="Proteomes" id="UP000215506"/>
    </source>
</evidence>
<dbReference type="GO" id="GO:0016020">
    <property type="term" value="C:membrane"/>
    <property type="evidence" value="ECO:0007669"/>
    <property type="project" value="TreeGrafter"/>
</dbReference>
<accession>A0A231H4V2</accession>
<comment type="caution">
    <text evidence="3">The sequence shown here is derived from an EMBL/GenBank/DDBJ whole genome shotgun (WGS) entry which is preliminary data.</text>
</comment>
<protein>
    <submittedName>
        <fullName evidence="3">Non-heme chloroperoxidase</fullName>
        <ecNumber evidence="3">1.11.1.10</ecNumber>
    </submittedName>
</protein>
<dbReference type="GO" id="GO:0016787">
    <property type="term" value="F:hydrolase activity"/>
    <property type="evidence" value="ECO:0007669"/>
    <property type="project" value="UniProtKB-KW"/>
</dbReference>
<reference evidence="3 4" key="1">
    <citation type="submission" date="2017-07" db="EMBL/GenBank/DDBJ databases">
        <title>First draft Genome Sequence of Nocardia cerradoensis isolated from human infection.</title>
        <authorList>
            <person name="Carrasco G."/>
        </authorList>
    </citation>
    <scope>NUCLEOTIDE SEQUENCE [LARGE SCALE GENOMIC DNA]</scope>
    <source>
        <strain evidence="3 4">CNM20130759</strain>
    </source>
</reference>
<keyword evidence="3" id="KW-0575">Peroxidase</keyword>
<keyword evidence="1" id="KW-0378">Hydrolase</keyword>
<dbReference type="Pfam" id="PF12697">
    <property type="entry name" value="Abhydrolase_6"/>
    <property type="match status" value="1"/>
</dbReference>
<dbReference type="InterPro" id="IPR029058">
    <property type="entry name" value="AB_hydrolase_fold"/>
</dbReference>
<dbReference type="SUPFAM" id="SSF53474">
    <property type="entry name" value="alpha/beta-Hydrolases"/>
    <property type="match status" value="1"/>
</dbReference>
<dbReference type="AlphaFoldDB" id="A0A231H4V2"/>
<dbReference type="InterPro" id="IPR050266">
    <property type="entry name" value="AB_hydrolase_sf"/>
</dbReference>
<evidence type="ECO:0000313" key="3">
    <source>
        <dbReference type="EMBL" id="OXR43746.1"/>
    </source>
</evidence>
<dbReference type="InterPro" id="IPR000073">
    <property type="entry name" value="AB_hydrolase_1"/>
</dbReference>
<dbReference type="PRINTS" id="PR00111">
    <property type="entry name" value="ABHYDROLASE"/>
</dbReference>
<dbReference type="EC" id="1.11.1.10" evidence="3"/>
<dbReference type="PANTHER" id="PTHR43798">
    <property type="entry name" value="MONOACYLGLYCEROL LIPASE"/>
    <property type="match status" value="1"/>
</dbReference>